<evidence type="ECO:0000256" key="1">
    <source>
        <dbReference type="SAM" id="MobiDB-lite"/>
    </source>
</evidence>
<dbReference type="InterPro" id="IPR039201">
    <property type="entry name" value="Inka"/>
</dbReference>
<dbReference type="PANTHER" id="PTHR28615">
    <property type="entry name" value="PAK4-INHIBITOR INKA1-RELATED"/>
    <property type="match status" value="1"/>
</dbReference>
<keyword evidence="3" id="KW-1185">Reference proteome</keyword>
<dbReference type="GO" id="GO:0030291">
    <property type="term" value="F:protein serine/threonine kinase inhibitor activity"/>
    <property type="evidence" value="ECO:0007669"/>
    <property type="project" value="InterPro"/>
</dbReference>
<accession>A0AAD7R555</accession>
<dbReference type="EMBL" id="JAINUG010000592">
    <property type="protein sequence ID" value="KAJ8366430.1"/>
    <property type="molecule type" value="Genomic_DNA"/>
</dbReference>
<reference evidence="2" key="1">
    <citation type="journal article" date="2023" name="Science">
        <title>Genome structures resolve the early diversification of teleost fishes.</title>
        <authorList>
            <person name="Parey E."/>
            <person name="Louis A."/>
            <person name="Montfort J."/>
            <person name="Bouchez O."/>
            <person name="Roques C."/>
            <person name="Iampietro C."/>
            <person name="Lluch J."/>
            <person name="Castinel A."/>
            <person name="Donnadieu C."/>
            <person name="Desvignes T."/>
            <person name="Floi Bucao C."/>
            <person name="Jouanno E."/>
            <person name="Wen M."/>
            <person name="Mejri S."/>
            <person name="Dirks R."/>
            <person name="Jansen H."/>
            <person name="Henkel C."/>
            <person name="Chen W.J."/>
            <person name="Zahm M."/>
            <person name="Cabau C."/>
            <person name="Klopp C."/>
            <person name="Thompson A.W."/>
            <person name="Robinson-Rechavi M."/>
            <person name="Braasch I."/>
            <person name="Lecointre G."/>
            <person name="Bobe J."/>
            <person name="Postlethwait J.H."/>
            <person name="Berthelot C."/>
            <person name="Roest Crollius H."/>
            <person name="Guiguen Y."/>
        </authorList>
    </citation>
    <scope>NUCLEOTIDE SEQUENCE</scope>
    <source>
        <strain evidence="2">NC1722</strain>
    </source>
</reference>
<feature type="compositionally biased region" description="Basic and acidic residues" evidence="1">
    <location>
        <begin position="1"/>
        <end position="15"/>
    </location>
</feature>
<dbReference type="PANTHER" id="PTHR28615:SF1">
    <property type="entry name" value="PAK4-INHIBITOR INKA1"/>
    <property type="match status" value="1"/>
</dbReference>
<gene>
    <name evidence="2" type="ORF">AAFF_G00355610</name>
</gene>
<organism evidence="2 3">
    <name type="scientific">Aldrovandia affinis</name>
    <dbReference type="NCBI Taxonomy" id="143900"/>
    <lineage>
        <taxon>Eukaryota</taxon>
        <taxon>Metazoa</taxon>
        <taxon>Chordata</taxon>
        <taxon>Craniata</taxon>
        <taxon>Vertebrata</taxon>
        <taxon>Euteleostomi</taxon>
        <taxon>Actinopterygii</taxon>
        <taxon>Neopterygii</taxon>
        <taxon>Teleostei</taxon>
        <taxon>Notacanthiformes</taxon>
        <taxon>Halosauridae</taxon>
        <taxon>Aldrovandia</taxon>
    </lineage>
</organism>
<protein>
    <submittedName>
        <fullName evidence="2">Uncharacterized protein</fullName>
    </submittedName>
</protein>
<evidence type="ECO:0000313" key="3">
    <source>
        <dbReference type="Proteomes" id="UP001221898"/>
    </source>
</evidence>
<dbReference type="AlphaFoldDB" id="A0AAD7R555"/>
<feature type="region of interest" description="Disordered" evidence="1">
    <location>
        <begin position="85"/>
        <end position="112"/>
    </location>
</feature>
<sequence length="112" mass="12547">MSKSVECRAKPEPSRGHRTAVAPKRLSCPVGVQVQAPFFHQSHTGLHELGTDFYQFTELMKTGSRQPIICNDIIGTVQIWRPVSTDSWRTEDEEERREEGPVNTSPALPACV</sequence>
<comment type="caution">
    <text evidence="2">The sequence shown here is derived from an EMBL/GenBank/DDBJ whole genome shotgun (WGS) entry which is preliminary data.</text>
</comment>
<feature type="region of interest" description="Disordered" evidence="1">
    <location>
        <begin position="1"/>
        <end position="20"/>
    </location>
</feature>
<dbReference type="GO" id="GO:0019901">
    <property type="term" value="F:protein kinase binding"/>
    <property type="evidence" value="ECO:0007669"/>
    <property type="project" value="TreeGrafter"/>
</dbReference>
<name>A0AAD7R555_9TELE</name>
<dbReference type="GO" id="GO:0005634">
    <property type="term" value="C:nucleus"/>
    <property type="evidence" value="ECO:0007669"/>
    <property type="project" value="TreeGrafter"/>
</dbReference>
<evidence type="ECO:0000313" key="2">
    <source>
        <dbReference type="EMBL" id="KAJ8366430.1"/>
    </source>
</evidence>
<proteinExistence type="predicted"/>
<dbReference type="Proteomes" id="UP001221898">
    <property type="component" value="Unassembled WGS sequence"/>
</dbReference>